<dbReference type="Proteomes" id="UP001230156">
    <property type="component" value="Unassembled WGS sequence"/>
</dbReference>
<comment type="caution">
    <text evidence="2">The sequence shown here is derived from an EMBL/GenBank/DDBJ whole genome shotgun (WGS) entry which is preliminary data.</text>
</comment>
<proteinExistence type="predicted"/>
<dbReference type="InterPro" id="IPR024311">
    <property type="entry name" value="Lipocalin-like"/>
</dbReference>
<gene>
    <name evidence="2" type="ORF">Q8A70_19970</name>
</gene>
<evidence type="ECO:0000259" key="1">
    <source>
        <dbReference type="Pfam" id="PF13924"/>
    </source>
</evidence>
<keyword evidence="3" id="KW-1185">Reference proteome</keyword>
<organism evidence="2 3">
    <name type="scientific">Dongia sedimenti</name>
    <dbReference type="NCBI Taxonomy" id="3064282"/>
    <lineage>
        <taxon>Bacteria</taxon>
        <taxon>Pseudomonadati</taxon>
        <taxon>Pseudomonadota</taxon>
        <taxon>Alphaproteobacteria</taxon>
        <taxon>Rhodospirillales</taxon>
        <taxon>Dongiaceae</taxon>
        <taxon>Dongia</taxon>
    </lineage>
</organism>
<dbReference type="Pfam" id="PF13924">
    <property type="entry name" value="Lipocalin_5"/>
    <property type="match status" value="1"/>
</dbReference>
<accession>A0ABU0YQG9</accession>
<name>A0ABU0YQG9_9PROT</name>
<feature type="domain" description="Lipocalin-like" evidence="1">
    <location>
        <begin position="8"/>
        <end position="112"/>
    </location>
</feature>
<evidence type="ECO:0000313" key="2">
    <source>
        <dbReference type="EMBL" id="MDQ7249977.1"/>
    </source>
</evidence>
<dbReference type="EMBL" id="JAUYVI010000006">
    <property type="protein sequence ID" value="MDQ7249977.1"/>
    <property type="molecule type" value="Genomic_DNA"/>
</dbReference>
<sequence length="126" mass="13304">MPSTADLIGTWRVIAFQEWSPDGVEHHPLGDAPTGYAIFDAAGRIFIQLSRGAGRGVASDAVARSFMAYFGTFSVAGDQLQVAIESGNNPGDVGTSQTRTVTVDGDVLTIGIPNQLQATLRREAKP</sequence>
<evidence type="ECO:0000313" key="3">
    <source>
        <dbReference type="Proteomes" id="UP001230156"/>
    </source>
</evidence>
<dbReference type="RefSeq" id="WP_379958628.1">
    <property type="nucleotide sequence ID" value="NZ_JAUYVI010000006.1"/>
</dbReference>
<protein>
    <submittedName>
        <fullName evidence="2">Lipocalin-like domain-containing protein</fullName>
    </submittedName>
</protein>
<reference evidence="3" key="1">
    <citation type="submission" date="2023-08" db="EMBL/GenBank/DDBJ databases">
        <title>Rhodospirillaceae gen. nov., a novel taxon isolated from the Yangtze River Yuezi River estuary sludge.</title>
        <authorList>
            <person name="Ruan L."/>
        </authorList>
    </citation>
    <scope>NUCLEOTIDE SEQUENCE [LARGE SCALE GENOMIC DNA]</scope>
    <source>
        <strain evidence="3">R-7</strain>
    </source>
</reference>